<dbReference type="Proteomes" id="UP001140562">
    <property type="component" value="Unassembled WGS sequence"/>
</dbReference>
<feature type="region of interest" description="Disordered" evidence="4">
    <location>
        <begin position="33"/>
        <end position="77"/>
    </location>
</feature>
<feature type="region of interest" description="Disordered" evidence="4">
    <location>
        <begin position="804"/>
        <end position="826"/>
    </location>
</feature>
<evidence type="ECO:0000256" key="4">
    <source>
        <dbReference type="SAM" id="MobiDB-lite"/>
    </source>
</evidence>
<evidence type="ECO:0000313" key="5">
    <source>
        <dbReference type="EMBL" id="KAJ4331005.1"/>
    </source>
</evidence>
<dbReference type="OrthoDB" id="185373at2759"/>
<dbReference type="AlphaFoldDB" id="A0A9W8WR72"/>
<evidence type="ECO:0000256" key="1">
    <source>
        <dbReference type="ARBA" id="ARBA00022737"/>
    </source>
</evidence>
<dbReference type="InterPro" id="IPR011990">
    <property type="entry name" value="TPR-like_helical_dom_sf"/>
</dbReference>
<comment type="caution">
    <text evidence="5">The sequence shown here is derived from an EMBL/GenBank/DDBJ whole genome shotgun (WGS) entry which is preliminary data.</text>
</comment>
<dbReference type="Gene3D" id="1.25.40.10">
    <property type="entry name" value="Tetratricopeptide repeat domain"/>
    <property type="match status" value="2"/>
</dbReference>
<gene>
    <name evidence="5" type="ORF">N0V87_009508</name>
</gene>
<keyword evidence="3" id="KW-0175">Coiled coil</keyword>
<feature type="compositionally biased region" description="Polar residues" evidence="4">
    <location>
        <begin position="64"/>
        <end position="77"/>
    </location>
</feature>
<dbReference type="NCBIfam" id="TIGR00756">
    <property type="entry name" value="PPR"/>
    <property type="match status" value="1"/>
</dbReference>
<proteinExistence type="predicted"/>
<feature type="compositionally biased region" description="Polar residues" evidence="4">
    <location>
        <begin position="924"/>
        <end position="936"/>
    </location>
</feature>
<protein>
    <recommendedName>
        <fullName evidence="7">Pentatricopeptide repeat protein</fullName>
    </recommendedName>
</protein>
<dbReference type="PANTHER" id="PTHR47941">
    <property type="entry name" value="PENTATRICOPEPTIDE REPEAT-CONTAINING PROTEIN 3, MITOCHONDRIAL"/>
    <property type="match status" value="1"/>
</dbReference>
<dbReference type="PROSITE" id="PS51375">
    <property type="entry name" value="PPR"/>
    <property type="match status" value="2"/>
</dbReference>
<dbReference type="InterPro" id="IPR002885">
    <property type="entry name" value="PPR_rpt"/>
</dbReference>
<name>A0A9W8WR72_9PLEO</name>
<evidence type="ECO:0000256" key="3">
    <source>
        <dbReference type="SAM" id="Coils"/>
    </source>
</evidence>
<dbReference type="EMBL" id="JAPEUV010000166">
    <property type="protein sequence ID" value="KAJ4331005.1"/>
    <property type="molecule type" value="Genomic_DNA"/>
</dbReference>
<dbReference type="Pfam" id="PF13041">
    <property type="entry name" value="PPR_2"/>
    <property type="match status" value="2"/>
</dbReference>
<feature type="repeat" description="PPR" evidence="2">
    <location>
        <begin position="679"/>
        <end position="713"/>
    </location>
</feature>
<feature type="compositionally biased region" description="Acidic residues" evidence="4">
    <location>
        <begin position="897"/>
        <end position="907"/>
    </location>
</feature>
<evidence type="ECO:0008006" key="7">
    <source>
        <dbReference type="Google" id="ProtNLM"/>
    </source>
</evidence>
<feature type="compositionally biased region" description="Basic and acidic residues" evidence="4">
    <location>
        <begin position="804"/>
        <end position="814"/>
    </location>
</feature>
<feature type="coiled-coil region" evidence="3">
    <location>
        <begin position="155"/>
        <end position="182"/>
    </location>
</feature>
<organism evidence="5 6">
    <name type="scientific">Didymella glomerata</name>
    <dbReference type="NCBI Taxonomy" id="749621"/>
    <lineage>
        <taxon>Eukaryota</taxon>
        <taxon>Fungi</taxon>
        <taxon>Dikarya</taxon>
        <taxon>Ascomycota</taxon>
        <taxon>Pezizomycotina</taxon>
        <taxon>Dothideomycetes</taxon>
        <taxon>Pleosporomycetidae</taxon>
        <taxon>Pleosporales</taxon>
        <taxon>Pleosporineae</taxon>
        <taxon>Didymellaceae</taxon>
        <taxon>Didymella</taxon>
    </lineage>
</organism>
<feature type="compositionally biased region" description="Basic and acidic residues" evidence="4">
    <location>
        <begin position="33"/>
        <end position="57"/>
    </location>
</feature>
<reference evidence="5" key="1">
    <citation type="submission" date="2022-10" db="EMBL/GenBank/DDBJ databases">
        <title>Tapping the CABI collections for fungal endophytes: first genome assemblies for Collariella, Neodidymelliopsis, Ascochyta clinopodiicola, Didymella pomorum, Didymosphaeria variabile, Neocosmospora piperis and Neocucurbitaria cava.</title>
        <authorList>
            <person name="Hill R."/>
        </authorList>
    </citation>
    <scope>NUCLEOTIDE SEQUENCE</scope>
    <source>
        <strain evidence="5">IMI 360193</strain>
    </source>
</reference>
<accession>A0A9W8WR72</accession>
<evidence type="ECO:0000256" key="2">
    <source>
        <dbReference type="PROSITE-ProRule" id="PRU00708"/>
    </source>
</evidence>
<sequence length="957" mass="108611">MPRARVPSARLTAGADTLILPWLAPRAFAESPVLRRRERRDGSRSSPREEQTQHCDGRVIAQRRQPSSSNGASCRTPTRCSLDLRYADIASFARHHTRTYATAPEGWVDPFSQTQPVIVDQVASATRYSRRRSWKEQVAKATEGLDPQTAGRWRVKLLARAEERLQAQARRLQHDKRNYKHKPLYDGQYRSLKRLVLSLKRWDHTVANVTKYSEYHADDERWLLDAFAALDRNAYAKVNALTKPITIEHDPRCQTFTEELLDGVERDGAGRIWMNWHMFQHKQKYYETTLVYMLEHKPGYAQDLMTVLALDNELPQNKYLLLADGLAYLAKLHLKEQYSPGQGWEASAAANVRKFVTTFITCTEKVDAAVFSQDLLYSLVLLAGPSDLKKVYDALIKARTRLAIGTVLHYASAFAEAGETAYALQCLERRLELFNRTDRETFVASDVFRWTCAAVLRGSMRHAKNYHETPGIVAKFVEFGVKMDLLLYDVVMHNAMDAGDFATAFKVFNALEDNGLKADKHTYSILLHGCTTQSDPTMFKAFADFCLKKAKELEDPWLATDYLYYVYICEQAKPAHSQDTNLMWQTYLDLFDWTPLKPFTKLGSRAMRDAIDQDSETSASTPSPAQLAPTSQALYLMLQTELQSVQPLAPAYLEKLYQTFKRSLSSSSAHPTLLALATKPLIWNAFLHAFVQKQQYASASQLIRDMSAHGTPPNVYSWNMLMQAFFKSGQVCAAERVRALMRARGVEPDGYTYGVMVRGYAKAQLVERIGETMQGVSEEEQLEPGLLRALSRVQARAELTESLERNRRVKESRDASAAAQKSKEEEDRFKIPGLKSLFARAVTFKEPTHWDHGSLEEADDFLEPDDEPAAVEPEINADLGASESARISVDQTVDTVREEDEYLEPEDERIHPLISHPETDRTSEPTPHQTTATNVSPHFDPQLRESTGDASKRRERE</sequence>
<keyword evidence="1" id="KW-0677">Repeat</keyword>
<keyword evidence="6" id="KW-1185">Reference proteome</keyword>
<feature type="compositionally biased region" description="Basic and acidic residues" evidence="4">
    <location>
        <begin position="941"/>
        <end position="957"/>
    </location>
</feature>
<evidence type="ECO:0000313" key="6">
    <source>
        <dbReference type="Proteomes" id="UP001140562"/>
    </source>
</evidence>
<feature type="repeat" description="PPR" evidence="2">
    <location>
        <begin position="714"/>
        <end position="748"/>
    </location>
</feature>
<feature type="region of interest" description="Disordered" evidence="4">
    <location>
        <begin position="891"/>
        <end position="957"/>
    </location>
</feature>